<evidence type="ECO:0000313" key="3">
    <source>
        <dbReference type="Proteomes" id="UP000027195"/>
    </source>
</evidence>
<keyword evidence="3" id="KW-1185">Reference proteome</keyword>
<dbReference type="GO" id="GO:0004672">
    <property type="term" value="F:protein kinase activity"/>
    <property type="evidence" value="ECO:0007669"/>
    <property type="project" value="InterPro"/>
</dbReference>
<dbReference type="STRING" id="930990.A0A067M1V3"/>
<feature type="domain" description="Protein kinase" evidence="1">
    <location>
        <begin position="1"/>
        <end position="265"/>
    </location>
</feature>
<dbReference type="SUPFAM" id="SSF56112">
    <property type="entry name" value="Protein kinase-like (PK-like)"/>
    <property type="match status" value="1"/>
</dbReference>
<evidence type="ECO:0000313" key="2">
    <source>
        <dbReference type="EMBL" id="KDQ09743.1"/>
    </source>
</evidence>
<dbReference type="AlphaFoldDB" id="A0A067M1V3"/>
<dbReference type="PANTHER" id="PTHR38248:SF2">
    <property type="entry name" value="FUNK1 11"/>
    <property type="match status" value="1"/>
</dbReference>
<dbReference type="Pfam" id="PF17667">
    <property type="entry name" value="Pkinase_fungal"/>
    <property type="match status" value="1"/>
</dbReference>
<dbReference type="InterPro" id="IPR011009">
    <property type="entry name" value="Kinase-like_dom_sf"/>
</dbReference>
<dbReference type="InParanoid" id="A0A067M1V3"/>
<dbReference type="InterPro" id="IPR040976">
    <property type="entry name" value="Pkinase_fungal"/>
</dbReference>
<dbReference type="PANTHER" id="PTHR38248">
    <property type="entry name" value="FUNK1 6"/>
    <property type="match status" value="1"/>
</dbReference>
<dbReference type="PROSITE" id="PS50011">
    <property type="entry name" value="PROTEIN_KINASE_DOM"/>
    <property type="match status" value="1"/>
</dbReference>
<dbReference type="OrthoDB" id="5569250at2759"/>
<gene>
    <name evidence="2" type="ORF">BOTBODRAFT_58508</name>
</gene>
<dbReference type="GO" id="GO:0005524">
    <property type="term" value="F:ATP binding"/>
    <property type="evidence" value="ECO:0007669"/>
    <property type="project" value="InterPro"/>
</dbReference>
<dbReference type="Proteomes" id="UP000027195">
    <property type="component" value="Unassembled WGS sequence"/>
</dbReference>
<protein>
    <recommendedName>
        <fullName evidence="1">Protein kinase domain-containing protein</fullName>
    </recommendedName>
</protein>
<accession>A0A067M1V3</accession>
<proteinExistence type="predicted"/>
<reference evidence="3" key="1">
    <citation type="journal article" date="2014" name="Proc. Natl. Acad. Sci. U.S.A.">
        <title>Extensive sampling of basidiomycete genomes demonstrates inadequacy of the white-rot/brown-rot paradigm for wood decay fungi.</title>
        <authorList>
            <person name="Riley R."/>
            <person name="Salamov A.A."/>
            <person name="Brown D.W."/>
            <person name="Nagy L.G."/>
            <person name="Floudas D."/>
            <person name="Held B.W."/>
            <person name="Levasseur A."/>
            <person name="Lombard V."/>
            <person name="Morin E."/>
            <person name="Otillar R."/>
            <person name="Lindquist E.A."/>
            <person name="Sun H."/>
            <person name="LaButti K.M."/>
            <person name="Schmutz J."/>
            <person name="Jabbour D."/>
            <person name="Luo H."/>
            <person name="Baker S.E."/>
            <person name="Pisabarro A.G."/>
            <person name="Walton J.D."/>
            <person name="Blanchette R.A."/>
            <person name="Henrissat B."/>
            <person name="Martin F."/>
            <person name="Cullen D."/>
            <person name="Hibbett D.S."/>
            <person name="Grigoriev I.V."/>
        </authorList>
    </citation>
    <scope>NUCLEOTIDE SEQUENCE [LARGE SCALE GENOMIC DNA]</scope>
    <source>
        <strain evidence="3">FD-172 SS1</strain>
    </source>
</reference>
<organism evidence="2 3">
    <name type="scientific">Botryobasidium botryosum (strain FD-172 SS1)</name>
    <dbReference type="NCBI Taxonomy" id="930990"/>
    <lineage>
        <taxon>Eukaryota</taxon>
        <taxon>Fungi</taxon>
        <taxon>Dikarya</taxon>
        <taxon>Basidiomycota</taxon>
        <taxon>Agaricomycotina</taxon>
        <taxon>Agaricomycetes</taxon>
        <taxon>Cantharellales</taxon>
        <taxon>Botryobasidiaceae</taxon>
        <taxon>Botryobasidium</taxon>
    </lineage>
</organism>
<dbReference type="HOGENOM" id="CLU_1049690_0_0_1"/>
<name>A0A067M1V3_BOTB1</name>
<dbReference type="EMBL" id="KL198075">
    <property type="protein sequence ID" value="KDQ09743.1"/>
    <property type="molecule type" value="Genomic_DNA"/>
</dbReference>
<evidence type="ECO:0000259" key="1">
    <source>
        <dbReference type="PROSITE" id="PS50011"/>
    </source>
</evidence>
<sequence length="265" mass="30564">MTTEQKFRPLHDFESLEELVAGIVDAVKAHESLYMEAGILHRDINEGSIVLGTPGDISRGFLINLEMAVILSDQDKELAAQVALKTRSRTHPSIADLEKEFLDLRSHKNTEERTAEISKRAGTVPYMAIDILWGVDARHPHTFYHDLESFFYVLYLSLFTYDGPKSKPQPWPEEIQAWCGGTFSSMAAQKRRLMTDSETALTPLFYDGPSYWRENYDRIRDVIHLIHHTHDVIFASQDVPTHADFYRPLEQWLSGEWRRELSTQN</sequence>
<dbReference type="Gene3D" id="1.10.510.10">
    <property type="entry name" value="Transferase(Phosphotransferase) domain 1"/>
    <property type="match status" value="1"/>
</dbReference>
<dbReference type="InterPro" id="IPR000719">
    <property type="entry name" value="Prot_kinase_dom"/>
</dbReference>